<feature type="region of interest" description="Disordered" evidence="4">
    <location>
        <begin position="376"/>
        <end position="474"/>
    </location>
</feature>
<dbReference type="GO" id="GO:0016757">
    <property type="term" value="F:glycosyltransferase activity"/>
    <property type="evidence" value="ECO:0007669"/>
    <property type="project" value="UniProtKB-KW"/>
</dbReference>
<name>F0XJE2_GROCL</name>
<dbReference type="HOGENOM" id="CLU_039079_2_1_1"/>
<keyword evidence="5" id="KW-1133">Transmembrane helix</keyword>
<evidence type="ECO:0000313" key="6">
    <source>
        <dbReference type="EMBL" id="EFX02421.1"/>
    </source>
</evidence>
<dbReference type="InterPro" id="IPR008630">
    <property type="entry name" value="Glyco_trans_34"/>
</dbReference>
<dbReference type="Pfam" id="PF05637">
    <property type="entry name" value="Glyco_transf_34"/>
    <property type="match status" value="1"/>
</dbReference>
<dbReference type="RefSeq" id="XP_014171903.1">
    <property type="nucleotide sequence ID" value="XM_014316428.1"/>
</dbReference>
<evidence type="ECO:0000256" key="4">
    <source>
        <dbReference type="SAM" id="MobiDB-lite"/>
    </source>
</evidence>
<dbReference type="FunFam" id="3.90.550.10:FF:000237">
    <property type="entry name" value="WGS project CABT00000000 data, contig 2.1"/>
    <property type="match status" value="1"/>
</dbReference>
<dbReference type="eggNOG" id="ENOG502SPZT">
    <property type="taxonomic scope" value="Eukaryota"/>
</dbReference>
<dbReference type="AlphaFoldDB" id="F0XJE2"/>
<comment type="similarity">
    <text evidence="1">Belongs to the glycosyltransferase 34 family.</text>
</comment>
<evidence type="ECO:0000256" key="3">
    <source>
        <dbReference type="ARBA" id="ARBA00022679"/>
    </source>
</evidence>
<keyword evidence="7" id="KW-1185">Reference proteome</keyword>
<dbReference type="STRING" id="655863.F0XJE2"/>
<accession>F0XJE2</accession>
<dbReference type="Gene3D" id="3.90.550.10">
    <property type="entry name" value="Spore Coat Polysaccharide Biosynthesis Protein SpsA, Chain A"/>
    <property type="match status" value="1"/>
</dbReference>
<dbReference type="GO" id="GO:0000139">
    <property type="term" value="C:Golgi membrane"/>
    <property type="evidence" value="ECO:0007669"/>
    <property type="project" value="TreeGrafter"/>
</dbReference>
<keyword evidence="5" id="KW-0472">Membrane</keyword>
<reference evidence="6 7" key="1">
    <citation type="journal article" date="2011" name="Proc. Natl. Acad. Sci. U.S.A.">
        <title>Genome and transcriptome analyses of the mountain pine beetle-fungal symbiont Grosmannia clavigera, a lodgepole pine pathogen.</title>
        <authorList>
            <person name="DiGuistini S."/>
            <person name="Wang Y."/>
            <person name="Liao N.Y."/>
            <person name="Taylor G."/>
            <person name="Tanguay P."/>
            <person name="Feau N."/>
            <person name="Henrissat B."/>
            <person name="Chan S.K."/>
            <person name="Hesse-Orce U."/>
            <person name="Alamouti S.M."/>
            <person name="Tsui C.K.M."/>
            <person name="Docking R.T."/>
            <person name="Levasseur A."/>
            <person name="Haridas S."/>
            <person name="Robertson G."/>
            <person name="Birol I."/>
            <person name="Holt R.A."/>
            <person name="Marra M.A."/>
            <person name="Hamelin R.C."/>
            <person name="Hirst M."/>
            <person name="Jones S.J.M."/>
            <person name="Bohlmann J."/>
            <person name="Breuil C."/>
        </authorList>
    </citation>
    <scope>NUCLEOTIDE SEQUENCE [LARGE SCALE GENOMIC DNA]</scope>
    <source>
        <strain evidence="7">kw1407 / UAMH 11150</strain>
    </source>
</reference>
<dbReference type="OrthoDB" id="407658at2759"/>
<organism evidence="7">
    <name type="scientific">Grosmannia clavigera (strain kw1407 / UAMH 11150)</name>
    <name type="common">Blue stain fungus</name>
    <name type="synonym">Graphiocladiella clavigera</name>
    <dbReference type="NCBI Taxonomy" id="655863"/>
    <lineage>
        <taxon>Eukaryota</taxon>
        <taxon>Fungi</taxon>
        <taxon>Dikarya</taxon>
        <taxon>Ascomycota</taxon>
        <taxon>Pezizomycotina</taxon>
        <taxon>Sordariomycetes</taxon>
        <taxon>Sordariomycetidae</taxon>
        <taxon>Ophiostomatales</taxon>
        <taxon>Ophiostomataceae</taxon>
        <taxon>Leptographium</taxon>
    </lineage>
</organism>
<feature type="transmembrane region" description="Helical" evidence="5">
    <location>
        <begin position="12"/>
        <end position="29"/>
    </location>
</feature>
<sequence length="474" mass="53819">MLIQQFQRPTRLLAVFAAVSLVYLCLSYLQRIDFTACSIVPPNTVNGKFGTTEQILAQPATLSNRPTARVAKVGVAVNALDIPVVYRAFKSHKVQNDMHGYPHFIADNEVVSSLTDNDVFRRGSGTYTKPAYMLAIMIAELLKPESERLEWLFWFDGDTAILNPSTPLEVFLPPNSSAILNDVHIVIASNWDGLNSGAFALRVHKWTASFLSAVLAYPIYERDRTKHDRFRDQSAFQFLLKHTDSPLVHERFQSRNHWAEVPMRWFNSLPVNNAFYADGRWLFSKNMTEATFDNGTTQVYDDGRDGKVQSWKVMRGDMMVHFAGTKNVRDSWMSPWLDRAEQMLPEWNNATYSEELANTTAAWWKDYETKAKALYEAPAPPPAKEKPKEEKPKEEKPKEEKFKEAKSEEAKQEKSNEKDTEKSKDSKQSEDKDKDKSEKPLEKQASEGSTKTAEAEKASESVAATPEKTSSGQQ</sequence>
<keyword evidence="2" id="KW-0328">Glycosyltransferase</keyword>
<feature type="compositionally biased region" description="Basic and acidic residues" evidence="4">
    <location>
        <begin position="383"/>
        <end position="445"/>
    </location>
</feature>
<dbReference type="Proteomes" id="UP000007796">
    <property type="component" value="Unassembled WGS sequence"/>
</dbReference>
<dbReference type="PANTHER" id="PTHR31306:SF8">
    <property type="entry name" value="GLYCOSYLTRANSFERASE FAMILY 34 PROTEIN"/>
    <property type="match status" value="1"/>
</dbReference>
<proteinExistence type="inferred from homology"/>
<evidence type="ECO:0000256" key="5">
    <source>
        <dbReference type="SAM" id="Phobius"/>
    </source>
</evidence>
<dbReference type="InterPro" id="IPR029044">
    <property type="entry name" value="Nucleotide-diphossugar_trans"/>
</dbReference>
<gene>
    <name evidence="6" type="ORF">CMQ_2470</name>
</gene>
<dbReference type="InParanoid" id="F0XJE2"/>
<dbReference type="GeneID" id="25975463"/>
<evidence type="ECO:0000256" key="1">
    <source>
        <dbReference type="ARBA" id="ARBA00005664"/>
    </source>
</evidence>
<keyword evidence="3 6" id="KW-0808">Transferase</keyword>
<protein>
    <submittedName>
        <fullName evidence="6">Galactosyl transferase gma12 mnn10 family protein</fullName>
    </submittedName>
</protein>
<dbReference type="GO" id="GO:0006487">
    <property type="term" value="P:protein N-linked glycosylation"/>
    <property type="evidence" value="ECO:0007669"/>
    <property type="project" value="TreeGrafter"/>
</dbReference>
<dbReference type="EMBL" id="GL629782">
    <property type="protein sequence ID" value="EFX02421.1"/>
    <property type="molecule type" value="Genomic_DNA"/>
</dbReference>
<keyword evidence="5" id="KW-0812">Transmembrane</keyword>
<dbReference type="PANTHER" id="PTHR31306">
    <property type="entry name" value="ALPHA-1,6-MANNOSYLTRANSFERASE MNN11-RELATED"/>
    <property type="match status" value="1"/>
</dbReference>
<evidence type="ECO:0000256" key="2">
    <source>
        <dbReference type="ARBA" id="ARBA00022676"/>
    </source>
</evidence>
<evidence type="ECO:0000313" key="7">
    <source>
        <dbReference type="Proteomes" id="UP000007796"/>
    </source>
</evidence>